<dbReference type="GO" id="GO:0015074">
    <property type="term" value="P:DNA integration"/>
    <property type="evidence" value="ECO:0007669"/>
    <property type="project" value="InterPro"/>
</dbReference>
<dbReference type="EMBL" id="BKCJ010001001">
    <property type="protein sequence ID" value="GEU38011.1"/>
    <property type="molecule type" value="Genomic_DNA"/>
</dbReference>
<organism evidence="2">
    <name type="scientific">Tanacetum cinerariifolium</name>
    <name type="common">Dalmatian daisy</name>
    <name type="synonym">Chrysanthemum cinerariifolium</name>
    <dbReference type="NCBI Taxonomy" id="118510"/>
    <lineage>
        <taxon>Eukaryota</taxon>
        <taxon>Viridiplantae</taxon>
        <taxon>Streptophyta</taxon>
        <taxon>Embryophyta</taxon>
        <taxon>Tracheophyta</taxon>
        <taxon>Spermatophyta</taxon>
        <taxon>Magnoliopsida</taxon>
        <taxon>eudicotyledons</taxon>
        <taxon>Gunneridae</taxon>
        <taxon>Pentapetalae</taxon>
        <taxon>asterids</taxon>
        <taxon>campanulids</taxon>
        <taxon>Asterales</taxon>
        <taxon>Asteraceae</taxon>
        <taxon>Asteroideae</taxon>
        <taxon>Anthemideae</taxon>
        <taxon>Anthemidinae</taxon>
        <taxon>Tanacetum</taxon>
    </lineage>
</organism>
<dbReference type="Pfam" id="PF03732">
    <property type="entry name" value="Retrotrans_gag"/>
    <property type="match status" value="1"/>
</dbReference>
<proteinExistence type="predicted"/>
<dbReference type="InterPro" id="IPR043502">
    <property type="entry name" value="DNA/RNA_pol_sf"/>
</dbReference>
<evidence type="ECO:0000313" key="2">
    <source>
        <dbReference type="EMBL" id="GEU38011.1"/>
    </source>
</evidence>
<dbReference type="PANTHER" id="PTHR24559:SF444">
    <property type="entry name" value="REVERSE TRANSCRIPTASE DOMAIN-CONTAINING PROTEIN"/>
    <property type="match status" value="1"/>
</dbReference>
<evidence type="ECO:0000259" key="1">
    <source>
        <dbReference type="PROSITE" id="PS50994"/>
    </source>
</evidence>
<dbReference type="InterPro" id="IPR001584">
    <property type="entry name" value="Integrase_cat-core"/>
</dbReference>
<keyword evidence="2" id="KW-0548">Nucleotidyltransferase</keyword>
<dbReference type="Gene3D" id="2.40.70.10">
    <property type="entry name" value="Acid Proteases"/>
    <property type="match status" value="1"/>
</dbReference>
<accession>A0A6L2JLS8</accession>
<keyword evidence="2" id="KW-0808">Transferase</keyword>
<dbReference type="Gene3D" id="3.30.420.10">
    <property type="entry name" value="Ribonuclease H-like superfamily/Ribonuclease H"/>
    <property type="match status" value="1"/>
</dbReference>
<dbReference type="InterPro" id="IPR000477">
    <property type="entry name" value="RT_dom"/>
</dbReference>
<name>A0A6L2JLS8_TANCI</name>
<dbReference type="InterPro" id="IPR036397">
    <property type="entry name" value="RNaseH_sf"/>
</dbReference>
<protein>
    <submittedName>
        <fullName evidence="2">Reverse transcriptase domain-containing protein</fullName>
    </submittedName>
</protein>
<dbReference type="SUPFAM" id="SSF56672">
    <property type="entry name" value="DNA/RNA polymerases"/>
    <property type="match status" value="1"/>
</dbReference>
<dbReference type="SUPFAM" id="SSF53098">
    <property type="entry name" value="Ribonuclease H-like"/>
    <property type="match status" value="1"/>
</dbReference>
<dbReference type="PROSITE" id="PS50994">
    <property type="entry name" value="INTEGRASE"/>
    <property type="match status" value="1"/>
</dbReference>
<dbReference type="Gene3D" id="3.10.10.10">
    <property type="entry name" value="HIV Type 1 Reverse Transcriptase, subunit A, domain 1"/>
    <property type="match status" value="1"/>
</dbReference>
<sequence length="1274" mass="146414">MMFPYSLERNARVWYDKEPPNSVLTWEDLVNKFVNHFFPPSKTTHLKNEISRFTQRFKETFGEAWERFKKMLRACPHHGFTELAQIDTFYNGLNDNDQDSLNAAAGGNLLRKTTREALQIIENKSKVRYSRNKPNVSRMNTTSRENACKTDERIDKLADQISTLVDIFAKKVVSPALVKAVEESCVTCGGAHAYYNCPNTNSNQPSVCAMTGTYNQVSPQNRTSNFMLPPGFALVKNSQNRFNQNQGQGNNFNRGNNFQAFQVPNQGFQNQPFQVPNNPVQQGFSNEFLSYKKVNDQMMRNMQNQINSLKGEFKNEIQNTKKTQQTVLMEQQNAFHNNLQNMLSGFFQNQASISGTLSSNIIPNPKGEMKAITTWSGVAYEGPSIPTLKKVVERETEETTVKERTNFQGSTAHIQPPVTPISKPDVPKTLPNPNIPYPSRLNDQKLHEKAMNQMEKFFQIFQDLYFDISFADALILMPKFASTIKSLLTNKDKLLELAKISLNENCSAMLLKKLPEKLGDPGKFLIPFAEDVFVKVGKFHFPIDFVVVDFKADPRVPLILGRSLLRTSRALIDVYREEITLRVNDEAVTFNLNQTTRYSSTYDDLSINRIGIIDVAREEYAQEILGFSNNFPGGNPTSTSEPILSDSSLSIIPFEGSDFILEEIKAYLKDESISLEIDHADCDPKGDICLIVKLLNDGPFQLPPMDLKQREVVKAKSSIEDPSELELKDLPSHLEYAYLEGVDKLPVIIAKDLKVDEKEALLKVSLIHCVPKKGGIIVVENENNELIPTQLVTWWRVYIDYRKLNDATRKDRFPLPFMDQMLERLAGNEFYCFLDRFFGYFQIPINPPDQKNTTFTCPYGTFAYHRMPFGLCNALGTFQRCMMVIFHDMIEKTMEVFMDDFLVFGDSFSSFLSYLDTMLQRCENINLVLNWEKCHFMVKEGIVLVHKISKNGLEVNRSKVDIIAKLPYPTTVKGTENLAADHLSRLENPHKDVFENKDVNFPLETLGMSSQQKKKFFKDVKHYFWDDPYLFQICANQIIRSNGKYGVTHRLATAYHPQTSGQVEVSNQGLKRILKRTVGENRASWSEKLDDALWAFRTAYKTPIGCTPYKLVYGKSCHLPIELEHKAYWALKHVNFDLKLRVKHVYGKSCHLPIELEHKAYWALKHVNFDLKLRVKHVYGKSCHLPIELEHKAYWALKHVNFDLKTAGDHRKLQLNELNELRDQAYENSLIYKEKTKKIHDSKIKNRIFNIGDRVLLFNSRLKLFSGKLKTRWS</sequence>
<dbReference type="GO" id="GO:0003964">
    <property type="term" value="F:RNA-directed DNA polymerase activity"/>
    <property type="evidence" value="ECO:0007669"/>
    <property type="project" value="UniProtKB-KW"/>
</dbReference>
<dbReference type="InterPro" id="IPR053134">
    <property type="entry name" value="RNA-dir_DNA_polymerase"/>
</dbReference>
<dbReference type="PANTHER" id="PTHR24559">
    <property type="entry name" value="TRANSPOSON TY3-I GAG-POL POLYPROTEIN"/>
    <property type="match status" value="1"/>
</dbReference>
<comment type="caution">
    <text evidence="2">The sequence shown here is derived from an EMBL/GenBank/DDBJ whole genome shotgun (WGS) entry which is preliminary data.</text>
</comment>
<dbReference type="InterPro" id="IPR005162">
    <property type="entry name" value="Retrotrans_gag_dom"/>
</dbReference>
<dbReference type="GO" id="GO:0003676">
    <property type="term" value="F:nucleic acid binding"/>
    <property type="evidence" value="ECO:0007669"/>
    <property type="project" value="InterPro"/>
</dbReference>
<reference evidence="2" key="1">
    <citation type="journal article" date="2019" name="Sci. Rep.">
        <title>Draft genome of Tanacetum cinerariifolium, the natural source of mosquito coil.</title>
        <authorList>
            <person name="Yamashiro T."/>
            <person name="Shiraishi A."/>
            <person name="Satake H."/>
            <person name="Nakayama K."/>
        </authorList>
    </citation>
    <scope>NUCLEOTIDE SEQUENCE</scope>
</reference>
<dbReference type="CDD" id="cd01647">
    <property type="entry name" value="RT_LTR"/>
    <property type="match status" value="1"/>
</dbReference>
<dbReference type="InterPro" id="IPR012337">
    <property type="entry name" value="RNaseH-like_sf"/>
</dbReference>
<dbReference type="AlphaFoldDB" id="A0A6L2JLS8"/>
<dbReference type="Gene3D" id="3.30.70.270">
    <property type="match status" value="1"/>
</dbReference>
<dbReference type="Pfam" id="PF00078">
    <property type="entry name" value="RVT_1"/>
    <property type="match status" value="1"/>
</dbReference>
<dbReference type="InterPro" id="IPR021109">
    <property type="entry name" value="Peptidase_aspartic_dom_sf"/>
</dbReference>
<dbReference type="InterPro" id="IPR043128">
    <property type="entry name" value="Rev_trsase/Diguanyl_cyclase"/>
</dbReference>
<feature type="domain" description="Integrase catalytic" evidence="1">
    <location>
        <begin position="1026"/>
        <end position="1116"/>
    </location>
</feature>
<keyword evidence="2" id="KW-0695">RNA-directed DNA polymerase</keyword>
<gene>
    <name evidence="2" type="ORF">Tci_009989</name>
</gene>